<evidence type="ECO:0000313" key="8">
    <source>
        <dbReference type="Proteomes" id="UP001190336"/>
    </source>
</evidence>
<dbReference type="PANTHER" id="PTHR22754">
    <property type="entry name" value="DISCO-INTERACTING PROTEIN 2 DIP2 -RELATED"/>
    <property type="match status" value="1"/>
</dbReference>
<dbReference type="NCBIfam" id="NF004509">
    <property type="entry name" value="PRK05850.1"/>
    <property type="match status" value="1"/>
</dbReference>
<dbReference type="RefSeq" id="WP_308473192.1">
    <property type="nucleotide sequence ID" value="NZ_OY726394.1"/>
</dbReference>
<evidence type="ECO:0000256" key="3">
    <source>
        <dbReference type="ARBA" id="ARBA00022832"/>
    </source>
</evidence>
<dbReference type="Proteomes" id="UP001190336">
    <property type="component" value="Chromosome"/>
</dbReference>
<evidence type="ECO:0000256" key="2">
    <source>
        <dbReference type="ARBA" id="ARBA00022598"/>
    </source>
</evidence>
<dbReference type="Gene3D" id="3.30.300.30">
    <property type="match status" value="1"/>
</dbReference>
<comment type="similarity">
    <text evidence="1">Belongs to the ATP-dependent AMP-binding enzyme family.</text>
</comment>
<dbReference type="Gene3D" id="3.40.50.12780">
    <property type="entry name" value="N-terminal domain of ligase-like"/>
    <property type="match status" value="1"/>
</dbReference>
<dbReference type="EMBL" id="OY726394">
    <property type="protein sequence ID" value="CAJ1500357.1"/>
    <property type="molecule type" value="Genomic_DNA"/>
</dbReference>
<organism evidence="7 8">
    <name type="scientific">[Mycobacterium] kokjensenii</name>
    <dbReference type="NCBI Taxonomy" id="3064287"/>
    <lineage>
        <taxon>Bacteria</taxon>
        <taxon>Bacillati</taxon>
        <taxon>Actinomycetota</taxon>
        <taxon>Actinomycetes</taxon>
        <taxon>Mycobacteriales</taxon>
        <taxon>Mycobacteriaceae</taxon>
        <taxon>Mycolicibacter</taxon>
    </lineage>
</organism>
<dbReference type="Pfam" id="PF23024">
    <property type="entry name" value="AMP-dom_DIP2-like"/>
    <property type="match status" value="1"/>
</dbReference>
<keyword evidence="2" id="KW-0436">Ligase</keyword>
<dbReference type="InterPro" id="IPR040097">
    <property type="entry name" value="FAAL/FAAC"/>
</dbReference>
<keyword evidence="3" id="KW-0276">Fatty acid metabolism</keyword>
<protein>
    <submittedName>
        <fullName evidence="7">AMP-binding protein</fullName>
    </submittedName>
</protein>
<reference evidence="7 8" key="1">
    <citation type="submission" date="2023-08" db="EMBL/GenBank/DDBJ databases">
        <authorList>
            <person name="Folkvardsen B D."/>
            <person name="Norman A."/>
        </authorList>
    </citation>
    <scope>NUCLEOTIDE SEQUENCE [LARGE SCALE GENOMIC DNA]</scope>
    <source>
        <strain evidence="7 8">Mu0083</strain>
    </source>
</reference>
<evidence type="ECO:0000256" key="1">
    <source>
        <dbReference type="ARBA" id="ARBA00006432"/>
    </source>
</evidence>
<keyword evidence="4" id="KW-0443">Lipid metabolism</keyword>
<keyword evidence="8" id="KW-1185">Reference proteome</keyword>
<name>A0ABM9LK42_9MYCO</name>
<feature type="domain" description="AMP-dependent synthetase/ligase" evidence="5">
    <location>
        <begin position="12"/>
        <end position="414"/>
    </location>
</feature>
<dbReference type="PANTHER" id="PTHR22754:SF32">
    <property type="entry name" value="DISCO-INTERACTING PROTEIN 2"/>
    <property type="match status" value="1"/>
</dbReference>
<proteinExistence type="inferred from homology"/>
<dbReference type="Pfam" id="PF00501">
    <property type="entry name" value="AMP-binding"/>
    <property type="match status" value="1"/>
</dbReference>
<dbReference type="InterPro" id="IPR000873">
    <property type="entry name" value="AMP-dep_synth/lig_dom"/>
</dbReference>
<gene>
    <name evidence="7" type="ORF">MU0083_002411</name>
</gene>
<dbReference type="InterPro" id="IPR045851">
    <property type="entry name" value="AMP-bd_C_sf"/>
</dbReference>
<accession>A0ABM9LK42</accession>
<dbReference type="CDD" id="cd05931">
    <property type="entry name" value="FAAL"/>
    <property type="match status" value="1"/>
</dbReference>
<evidence type="ECO:0000256" key="4">
    <source>
        <dbReference type="ARBA" id="ARBA00023098"/>
    </source>
</evidence>
<feature type="domain" description="AMP-binding enzyme C-terminal" evidence="6">
    <location>
        <begin position="462"/>
        <end position="572"/>
    </location>
</feature>
<evidence type="ECO:0000259" key="6">
    <source>
        <dbReference type="Pfam" id="PF23024"/>
    </source>
</evidence>
<dbReference type="SUPFAM" id="SSF56801">
    <property type="entry name" value="Acetyl-CoA synthetase-like"/>
    <property type="match status" value="1"/>
</dbReference>
<dbReference type="InterPro" id="IPR042099">
    <property type="entry name" value="ANL_N_sf"/>
</dbReference>
<evidence type="ECO:0000259" key="5">
    <source>
        <dbReference type="Pfam" id="PF00501"/>
    </source>
</evidence>
<dbReference type="PROSITE" id="PS00455">
    <property type="entry name" value="AMP_BINDING"/>
    <property type="match status" value="1"/>
</dbReference>
<dbReference type="InterPro" id="IPR025110">
    <property type="entry name" value="AMP-bd_C"/>
</dbReference>
<dbReference type="InterPro" id="IPR020845">
    <property type="entry name" value="AMP-binding_CS"/>
</dbReference>
<sequence>MLSWGQSIPALLRERAQQWPDRPAFTYIDYDVDPDGYADTLTWSQILRRTEAVAAEVAAVAAPGDRVALLAPQGLEYIAGFFGAMEAGCIVVPLPVPAFGSRDERVGAALKDCAPAAVLTTSAVTADVHPCLSGIGGNAPVIVEVDLLDLDSPVEWAGTGTTPTKTALLQYTSGSTGSPRGVVVTHRNVFANIEQVLADYFGDDGGAPPPEATLVSWLPFYHDMGLLLGVMGAVLLGRHSVVMSPMAFLQKPARWMQQLAVNSCAFTAGPNFAFELAARRTSDADMAGLDLGGVHTILSGSERIHAATIRRFGERFARFGLPPNAVAPSYGLAEAMVYVASAPRANRPVTVRLDYDDLVAGTARSGPAGAELVSIGAPRACTVRIVDPESHTEKPDGRVGEIWVHGPNVAAGYWHNPEATERTFGGQLQSPTPETPNAPWLRTGDLGVVYRGELLVVGRIKDLLIVDGRNHYPDDIEATVQELTGGRVAAVPVRTEGAEKLVVIAEVKNRGTTVAEQLQRIASLKKDVAAAVSRSHGVRVADLVLVAPGSLPITTSGKIRRSTCADCYRTAQFRRLEPVD</sequence>
<evidence type="ECO:0000313" key="7">
    <source>
        <dbReference type="EMBL" id="CAJ1500357.1"/>
    </source>
</evidence>